<evidence type="ECO:0000313" key="2">
    <source>
        <dbReference type="EMBL" id="MBZ4186864.1"/>
    </source>
</evidence>
<organism evidence="2 3">
    <name type="scientific">Thermomonas beijingensis</name>
    <dbReference type="NCBI Taxonomy" id="2872701"/>
    <lineage>
        <taxon>Bacteria</taxon>
        <taxon>Pseudomonadati</taxon>
        <taxon>Pseudomonadota</taxon>
        <taxon>Gammaproteobacteria</taxon>
        <taxon>Lysobacterales</taxon>
        <taxon>Lysobacteraceae</taxon>
        <taxon>Thermomonas</taxon>
    </lineage>
</organism>
<dbReference type="InterPro" id="IPR016195">
    <property type="entry name" value="Pol/histidinol_Pase-like"/>
</dbReference>
<comment type="caution">
    <text evidence="2">The sequence shown here is derived from an EMBL/GenBank/DDBJ whole genome shotgun (WGS) entry which is preliminary data.</text>
</comment>
<feature type="region of interest" description="Disordered" evidence="1">
    <location>
        <begin position="204"/>
        <end position="225"/>
    </location>
</feature>
<dbReference type="Proteomes" id="UP001430290">
    <property type="component" value="Unassembled WGS sequence"/>
</dbReference>
<evidence type="ECO:0000256" key="1">
    <source>
        <dbReference type="SAM" id="MobiDB-lite"/>
    </source>
</evidence>
<dbReference type="InterPro" id="IPR013320">
    <property type="entry name" value="ConA-like_dom_sf"/>
</dbReference>
<reference evidence="2" key="1">
    <citation type="submission" date="2021-09" db="EMBL/GenBank/DDBJ databases">
        <authorList>
            <person name="Wu T."/>
            <person name="Guo S.Z."/>
        </authorList>
    </citation>
    <scope>NUCLEOTIDE SEQUENCE</scope>
    <source>
        <strain evidence="2">RSS-23</strain>
    </source>
</reference>
<dbReference type="Pfam" id="PF17957">
    <property type="entry name" value="Big_7"/>
    <property type="match status" value="2"/>
</dbReference>
<dbReference type="Gene3D" id="2.60.120.260">
    <property type="entry name" value="Galactose-binding domain-like"/>
    <property type="match status" value="1"/>
</dbReference>
<sequence>MLACALAFVCTSVAASEISHPDHYEFDATLTVPFKVVDANFPIRVDFDYPGAGGATQAAWMVEVIAPNGRVIGSDSDITALKEGRGLAVGRWNGLGANGRSLPSGYYTVRLRAVPTLATTADARLSIDQRVQQAFAAFSEEMVEQRYDVMLGKVPAARIQTISPLNTARQSRSAAGLAAIHQVVASGSLPYTIYYGNMHSQTNHSDGGSPVGSCSGSEVPQAGTMGPSDAYTMMRVQAGGDFLLTSEHNHMYDGSTGTNASAVPANANALFNSGLQQAAAARSANPDFMALYGLEWGVISNGGHLNIINPDVLTEWEYNGSGQLIGGVFTAKSDYPALYALMKQRGWIGQFNHPASSGQFLVNGVALGYDANGGEVMVLAEVLNSSAFSTNTTQTETGRSTYTAAWNKLLEAGYHVAPSSDQDNHCANWGLSFTNRTGVLLPSGTPLTTAAFFDALRARRTFATEDRSGQLVLTGNGHVMGESFANSGPLTLVANYASTSGQTAQRVQFFEGVPGRNGTVTQLTEGSGTYSVTPANGKHFYYAVVTQADGLRLWSAPIWVDQGGTLPPTDTTPPTVGASETGSSGTITLSATASDNVGVSKVEFYVDGVLVGTDTAAAYSMTLDSTTLANGSHSLTAKAFGAAGNSATSTAVGFSISNTTADTTAPTVSASEAGTSGTITLSATASDNVGVSKVEFYVDGALNGTDTTSPYSITLNSTTLGNGSHTMTAKAYDAASNIGTSSAVAFSIDNTAPAVERIVNGGFESGSSSWTTSSGVITNDSSYAAKTGTWKAWLNGYGSAHTDSAWQSVAIPSAATNATLTFWLRVDSDETSTTSAYDTLKIQVRNGNNAVLSTLATYSNLNKGTSYVQRSFDLTAYKGQTIRVYFQGTEGAQVQTSFLIDDVSLKTK</sequence>
<dbReference type="SUPFAM" id="SSF89550">
    <property type="entry name" value="PHP domain-like"/>
    <property type="match status" value="1"/>
</dbReference>
<gene>
    <name evidence="2" type="ORF">K7B09_11090</name>
</gene>
<name>A0ABS7TG73_9GAMM</name>
<dbReference type="Gene3D" id="2.60.40.10">
    <property type="entry name" value="Immunoglobulins"/>
    <property type="match status" value="2"/>
</dbReference>
<evidence type="ECO:0000313" key="3">
    <source>
        <dbReference type="Proteomes" id="UP001430290"/>
    </source>
</evidence>
<dbReference type="InterPro" id="IPR013783">
    <property type="entry name" value="Ig-like_fold"/>
</dbReference>
<dbReference type="EMBL" id="JAIQDJ010000008">
    <property type="protein sequence ID" value="MBZ4186864.1"/>
    <property type="molecule type" value="Genomic_DNA"/>
</dbReference>
<dbReference type="SUPFAM" id="SSF49899">
    <property type="entry name" value="Concanavalin A-like lectins/glucanases"/>
    <property type="match status" value="1"/>
</dbReference>
<proteinExistence type="predicted"/>
<protein>
    <submittedName>
        <fullName evidence="2">Carbohydrate-binding protein CenC</fullName>
    </submittedName>
</protein>
<keyword evidence="3" id="KW-1185">Reference proteome</keyword>
<dbReference type="Gene3D" id="3.20.20.140">
    <property type="entry name" value="Metal-dependent hydrolases"/>
    <property type="match status" value="1"/>
</dbReference>
<accession>A0ABS7TG73</accession>
<feature type="compositionally biased region" description="Polar residues" evidence="1">
    <location>
        <begin position="204"/>
        <end position="218"/>
    </location>
</feature>